<dbReference type="NCBIfam" id="TIGR00756">
    <property type="entry name" value="PPR"/>
    <property type="match status" value="8"/>
</dbReference>
<feature type="repeat" description="PPR" evidence="3">
    <location>
        <begin position="454"/>
        <end position="488"/>
    </location>
</feature>
<reference evidence="5 6" key="1">
    <citation type="submission" date="2024-02" db="EMBL/GenBank/DDBJ databases">
        <title>High-quality chromosome-scale genome assembly of Pensacola bahiagrass (Paspalum notatum Flugge var. saurae).</title>
        <authorList>
            <person name="Vega J.M."/>
            <person name="Podio M."/>
            <person name="Orjuela J."/>
            <person name="Siena L.A."/>
            <person name="Pessino S.C."/>
            <person name="Combes M.C."/>
            <person name="Mariac C."/>
            <person name="Albertini E."/>
            <person name="Pupilli F."/>
            <person name="Ortiz J.P.A."/>
            <person name="Leblanc O."/>
        </authorList>
    </citation>
    <scope>NUCLEOTIDE SEQUENCE [LARGE SCALE GENOMIC DNA]</scope>
    <source>
        <strain evidence="5">R1</strain>
        <tissue evidence="5">Leaf</tissue>
    </source>
</reference>
<gene>
    <name evidence="5" type="ORF">U9M48_029595</name>
</gene>
<dbReference type="Gene3D" id="1.25.40.10">
    <property type="entry name" value="Tetratricopeptide repeat domain"/>
    <property type="match status" value="3"/>
</dbReference>
<dbReference type="PROSITE" id="PS51375">
    <property type="entry name" value="PPR"/>
    <property type="match status" value="8"/>
</dbReference>
<dbReference type="InterPro" id="IPR052308">
    <property type="entry name" value="PPR_domain-containing"/>
</dbReference>
<name>A0AAQ3U3N6_PASNO</name>
<dbReference type="InterPro" id="IPR002885">
    <property type="entry name" value="PPR_rpt"/>
</dbReference>
<feature type="region of interest" description="Disordered" evidence="4">
    <location>
        <begin position="1"/>
        <end position="68"/>
    </location>
</feature>
<evidence type="ECO:0000256" key="3">
    <source>
        <dbReference type="PROSITE-ProRule" id="PRU00708"/>
    </source>
</evidence>
<dbReference type="InterPro" id="IPR011990">
    <property type="entry name" value="TPR-like_helical_dom_sf"/>
</dbReference>
<sequence length="551" mass="61992">MATGPVAAPSSMAVPSARVHRTLPPAVSAAREPPRAWAAAGAEERARRGKEAAEADGEEAERRRKEEVNRKIASRKALSIILRREATKAVLDKRKPGRGTRRLLPRTVLEALHDRVAALRWDSALKVLLQCSSLPLRLRRVSALVLGGDLNPAALVAAQVFELMRDQVWYRPHVGIYIKLITMLGRCRQPEKAHELFQAMVDEGCAPNLESYTALVSAYSRSGCFREAFDLLDRMKDSPGCRPDVQTYSILIKSCLHAYDFEKVNSLLADMARAGIRPNTVTYNTLIDAYGKAGRFAEMESTLLKMLSQNCKPDVWTMNSTLRAFGSSGQIETMESCYEKFQASGISPNIKTYNILLDSYGKAKMYEKMGAVMEYMQKYHYSWTIVTYNVVIDAFGRAGDLEQMEYIFRLMKSERIKPNCVTLCSLIRAYGRAEEVKKIKTVLRIVENSDITLDIVFFNCLVDANGRVGCLAEMWDVLDLMKEHRCKPDKVTCTTMIKWFLIKGIDDHRVQYLRDLKDGRITNDTSFANQPYGSCITHTLRPGSPESENGV</sequence>
<evidence type="ECO:0000313" key="5">
    <source>
        <dbReference type="EMBL" id="WVZ82322.1"/>
    </source>
</evidence>
<dbReference type="Pfam" id="PF13041">
    <property type="entry name" value="PPR_2"/>
    <property type="match status" value="4"/>
</dbReference>
<dbReference type="AlphaFoldDB" id="A0AAQ3U3N6"/>
<feature type="repeat" description="PPR" evidence="3">
    <location>
        <begin position="173"/>
        <end position="207"/>
    </location>
</feature>
<dbReference type="Pfam" id="PF01535">
    <property type="entry name" value="PPR"/>
    <property type="match status" value="2"/>
</dbReference>
<keyword evidence="1" id="KW-0677">Repeat</keyword>
<evidence type="ECO:0000313" key="6">
    <source>
        <dbReference type="Proteomes" id="UP001341281"/>
    </source>
</evidence>
<protein>
    <recommendedName>
        <fullName evidence="7">Pentatricopeptide repeat-containing protein</fullName>
    </recommendedName>
</protein>
<feature type="repeat" description="PPR" evidence="3">
    <location>
        <begin position="208"/>
        <end position="238"/>
    </location>
</feature>
<feature type="compositionally biased region" description="Low complexity" evidence="4">
    <location>
        <begin position="1"/>
        <end position="17"/>
    </location>
</feature>
<evidence type="ECO:0000256" key="2">
    <source>
        <dbReference type="ARBA" id="ARBA00022946"/>
    </source>
</evidence>
<feature type="compositionally biased region" description="Basic and acidic residues" evidence="4">
    <location>
        <begin position="42"/>
        <end position="53"/>
    </location>
</feature>
<dbReference type="PANTHER" id="PTHR47937">
    <property type="entry name" value="PLASTID TRANSCRIPTIONALLY ACTIVE CHROMOSOME 2-LIKE PROTEIN"/>
    <property type="match status" value="1"/>
</dbReference>
<keyword evidence="6" id="KW-1185">Reference proteome</keyword>
<dbReference type="Proteomes" id="UP001341281">
    <property type="component" value="Chromosome 06"/>
</dbReference>
<dbReference type="PANTHER" id="PTHR47937:SF2">
    <property type="entry name" value="PENTATRICOPEPTIDE (PPR) REPEAT-CONTAINING PROTEIN, PF01535'-RELATED"/>
    <property type="match status" value="1"/>
</dbReference>
<feature type="repeat" description="PPR" evidence="3">
    <location>
        <begin position="384"/>
        <end position="418"/>
    </location>
</feature>
<evidence type="ECO:0008006" key="7">
    <source>
        <dbReference type="Google" id="ProtNLM"/>
    </source>
</evidence>
<evidence type="ECO:0000256" key="1">
    <source>
        <dbReference type="ARBA" id="ARBA00022737"/>
    </source>
</evidence>
<proteinExistence type="predicted"/>
<dbReference type="EMBL" id="CP144750">
    <property type="protein sequence ID" value="WVZ82322.1"/>
    <property type="molecule type" value="Genomic_DNA"/>
</dbReference>
<feature type="repeat" description="PPR" evidence="3">
    <location>
        <begin position="314"/>
        <end position="348"/>
    </location>
</feature>
<organism evidence="5 6">
    <name type="scientific">Paspalum notatum var. saurae</name>
    <dbReference type="NCBI Taxonomy" id="547442"/>
    <lineage>
        <taxon>Eukaryota</taxon>
        <taxon>Viridiplantae</taxon>
        <taxon>Streptophyta</taxon>
        <taxon>Embryophyta</taxon>
        <taxon>Tracheophyta</taxon>
        <taxon>Spermatophyta</taxon>
        <taxon>Magnoliopsida</taxon>
        <taxon>Liliopsida</taxon>
        <taxon>Poales</taxon>
        <taxon>Poaceae</taxon>
        <taxon>PACMAD clade</taxon>
        <taxon>Panicoideae</taxon>
        <taxon>Andropogonodae</taxon>
        <taxon>Paspaleae</taxon>
        <taxon>Paspalinae</taxon>
        <taxon>Paspalum</taxon>
    </lineage>
</organism>
<accession>A0AAQ3U3N6</accession>
<feature type="repeat" description="PPR" evidence="3">
    <location>
        <begin position="244"/>
        <end position="278"/>
    </location>
</feature>
<feature type="repeat" description="PPR" evidence="3">
    <location>
        <begin position="349"/>
        <end position="383"/>
    </location>
</feature>
<evidence type="ECO:0000256" key="4">
    <source>
        <dbReference type="SAM" id="MobiDB-lite"/>
    </source>
</evidence>
<feature type="repeat" description="PPR" evidence="3">
    <location>
        <begin position="279"/>
        <end position="313"/>
    </location>
</feature>
<keyword evidence="2" id="KW-0809">Transit peptide</keyword>
<feature type="compositionally biased region" description="Low complexity" evidence="4">
    <location>
        <begin position="29"/>
        <end position="41"/>
    </location>
</feature>